<evidence type="ECO:0000313" key="8">
    <source>
        <dbReference type="EMBL" id="URW79168.1"/>
    </source>
</evidence>
<dbReference type="InterPro" id="IPR008979">
    <property type="entry name" value="Galactose-bd-like_sf"/>
</dbReference>
<keyword evidence="5" id="KW-0378">Hydrolase</keyword>
<dbReference type="Proteomes" id="UP001056426">
    <property type="component" value="Chromosome"/>
</dbReference>
<dbReference type="Pfam" id="PF22848">
    <property type="entry name" value="ASD1_dom"/>
    <property type="match status" value="1"/>
</dbReference>
<feature type="chain" id="PRO_5039935636" description="non-reducing end alpha-L-arabinofuranosidase" evidence="6">
    <location>
        <begin position="23"/>
        <end position="656"/>
    </location>
</feature>
<dbReference type="EC" id="3.2.1.55" evidence="3"/>
<evidence type="ECO:0000256" key="1">
    <source>
        <dbReference type="ARBA" id="ARBA00001462"/>
    </source>
</evidence>
<comment type="catalytic activity">
    <reaction evidence="1">
        <text>Hydrolysis of terminal non-reducing alpha-L-arabinofuranoside residues in alpha-L-arabinosides.</text>
        <dbReference type="EC" id="3.2.1.55"/>
    </reaction>
</comment>
<dbReference type="AlphaFoldDB" id="A0A9J6ZPI5"/>
<sequence length="656" mass="72522">MRIASLLLMMVLSILTSEVCQGGEPPVGGKPISSNLFGLFFEDINYAADGGLYAELVQNRSFEYAPAMQKGWHPFTCWDFLRAGYSIGYLNVGTSEPIHPNNPTYAVLDIELVGAYPEIRGLSGVGIINSGFDGMPVNQGDQYFFSFFARLLSEEPVDFLIQLQDTKGKALTGGTLKVASGEWQKYELTLTPEVSCDSAALLVLAQSKGKVALDMVSLFPEKTFMGRRNGMRADLAQVLAELQPRFMRFPGGCLVHGDGISNIYDWKNTVGPVEHRKAQRNIWNYQQGYGLGYFEFFQFCEDIGAAAVPVLPAGVSCQNSGGTHVIGGAGQQAICMEDMDAYIQDVLDLIEWAKGPADSKWGSVRAAAGRVQPFNLEYIGIGNEEKITPEFEERFRMIQNAIRENYPEVKLIGTSGPFSDGDDFERGWEISRKLGIDIVDEHYYKGPDWMLANLHRYDSYDREGPKVYLGEYASWGNKILNAVAEAAYMIGLERNGDVVSMASYAPLLARKGNTQWTTDLIFFDNRNIVLTPNYYVQKMFMNNQGDYYYDGLVTFTTEDPLLSASTVYDSTTGDVIIKIANPGMNPSKARADLSGFKGIGSDAQCFILRGAPDAENTFDAPTNVHTVTVPVRLNNAAVLEYEVPAMSVTTIRIKKE</sequence>
<evidence type="ECO:0000259" key="7">
    <source>
        <dbReference type="SMART" id="SM00813"/>
    </source>
</evidence>
<dbReference type="Gene3D" id="2.60.120.260">
    <property type="entry name" value="Galactose-binding domain-like"/>
    <property type="match status" value="1"/>
</dbReference>
<comment type="similarity">
    <text evidence="2">Belongs to the glycosyl hydrolase 51 family.</text>
</comment>
<dbReference type="Gene3D" id="3.20.20.80">
    <property type="entry name" value="Glycosidases"/>
    <property type="match status" value="1"/>
</dbReference>
<dbReference type="SUPFAM" id="SSF49785">
    <property type="entry name" value="Galactose-binding domain-like"/>
    <property type="match status" value="1"/>
</dbReference>
<dbReference type="GO" id="GO:0046373">
    <property type="term" value="P:L-arabinose metabolic process"/>
    <property type="evidence" value="ECO:0007669"/>
    <property type="project" value="InterPro"/>
</dbReference>
<dbReference type="RefSeq" id="WP_250722835.1">
    <property type="nucleotide sequence ID" value="NZ_CP098400.1"/>
</dbReference>
<reference evidence="8" key="2">
    <citation type="submission" date="2022-06" db="EMBL/GenBank/DDBJ databases">
        <title>Xiashengella guii gen. nov. sp. nov., a bacterium isolated form anaerobic digestion tank.</title>
        <authorList>
            <person name="Huang H."/>
        </authorList>
    </citation>
    <scope>NUCLEOTIDE SEQUENCE</scope>
    <source>
        <strain evidence="8">Ai-910</strain>
    </source>
</reference>
<accession>A0A9J6ZPI5</accession>
<evidence type="ECO:0000256" key="2">
    <source>
        <dbReference type="ARBA" id="ARBA00007186"/>
    </source>
</evidence>
<feature type="signal peptide" evidence="6">
    <location>
        <begin position="1"/>
        <end position="22"/>
    </location>
</feature>
<dbReference type="KEGG" id="alkq:M9189_09915"/>
<organism evidence="8 9">
    <name type="scientific">Xiashengella succiniciproducens</name>
    <dbReference type="NCBI Taxonomy" id="2949635"/>
    <lineage>
        <taxon>Bacteria</taxon>
        <taxon>Pseudomonadati</taxon>
        <taxon>Bacteroidota</taxon>
        <taxon>Bacteroidia</taxon>
        <taxon>Marinilabiliales</taxon>
        <taxon>Marinilabiliaceae</taxon>
        <taxon>Xiashengella</taxon>
    </lineage>
</organism>
<dbReference type="SUPFAM" id="SSF51011">
    <property type="entry name" value="Glycosyl hydrolase domain"/>
    <property type="match status" value="1"/>
</dbReference>
<dbReference type="SUPFAM" id="SSF51445">
    <property type="entry name" value="(Trans)glycosidases"/>
    <property type="match status" value="1"/>
</dbReference>
<dbReference type="SMART" id="SM00813">
    <property type="entry name" value="Alpha-L-AF_C"/>
    <property type="match status" value="1"/>
</dbReference>
<dbReference type="InterPro" id="IPR010720">
    <property type="entry name" value="Alpha-L-AF_C"/>
</dbReference>
<dbReference type="EMBL" id="CP098400">
    <property type="protein sequence ID" value="URW79168.1"/>
    <property type="molecule type" value="Genomic_DNA"/>
</dbReference>
<evidence type="ECO:0000313" key="9">
    <source>
        <dbReference type="Proteomes" id="UP001056426"/>
    </source>
</evidence>
<evidence type="ECO:0000256" key="4">
    <source>
        <dbReference type="ARBA" id="ARBA00022729"/>
    </source>
</evidence>
<feature type="domain" description="Alpha-L-arabinofuranosidase C-terminal" evidence="7">
    <location>
        <begin position="470"/>
        <end position="647"/>
    </location>
</feature>
<gene>
    <name evidence="8" type="ORF">M9189_09915</name>
</gene>
<dbReference type="GO" id="GO:0046556">
    <property type="term" value="F:alpha-L-arabinofuranosidase activity"/>
    <property type="evidence" value="ECO:0007669"/>
    <property type="project" value="UniProtKB-EC"/>
</dbReference>
<keyword evidence="4 6" id="KW-0732">Signal</keyword>
<proteinExistence type="inferred from homology"/>
<dbReference type="PANTHER" id="PTHR31776:SF26">
    <property type="entry name" value="SECRETED ARABINOSIDASE"/>
    <property type="match status" value="1"/>
</dbReference>
<reference evidence="8" key="1">
    <citation type="submission" date="2022-05" db="EMBL/GenBank/DDBJ databases">
        <authorList>
            <person name="Sun X."/>
        </authorList>
    </citation>
    <scope>NUCLEOTIDE SEQUENCE</scope>
    <source>
        <strain evidence="8">Ai-910</strain>
    </source>
</reference>
<dbReference type="Gene3D" id="2.60.40.1180">
    <property type="entry name" value="Golgi alpha-mannosidase II"/>
    <property type="match status" value="1"/>
</dbReference>
<dbReference type="Pfam" id="PF06964">
    <property type="entry name" value="Alpha-L-AF_C"/>
    <property type="match status" value="1"/>
</dbReference>
<evidence type="ECO:0000256" key="3">
    <source>
        <dbReference type="ARBA" id="ARBA00012670"/>
    </source>
</evidence>
<dbReference type="InterPro" id="IPR055235">
    <property type="entry name" value="ASD1_cat"/>
</dbReference>
<dbReference type="InterPro" id="IPR017853">
    <property type="entry name" value="GH"/>
</dbReference>
<protein>
    <recommendedName>
        <fullName evidence="3">non-reducing end alpha-L-arabinofuranosidase</fullName>
        <ecNumber evidence="3">3.2.1.55</ecNumber>
    </recommendedName>
</protein>
<name>A0A9J6ZPI5_9BACT</name>
<dbReference type="InterPro" id="IPR013780">
    <property type="entry name" value="Glyco_hydro_b"/>
</dbReference>
<dbReference type="PANTHER" id="PTHR31776">
    <property type="entry name" value="ALPHA-L-ARABINOFURANOSIDASE 1"/>
    <property type="match status" value="1"/>
</dbReference>
<evidence type="ECO:0000256" key="5">
    <source>
        <dbReference type="ARBA" id="ARBA00022801"/>
    </source>
</evidence>
<dbReference type="InterPro" id="IPR051563">
    <property type="entry name" value="Glycosyl_Hydrolase_51"/>
</dbReference>
<evidence type="ECO:0000256" key="6">
    <source>
        <dbReference type="SAM" id="SignalP"/>
    </source>
</evidence>
<keyword evidence="9" id="KW-1185">Reference proteome</keyword>